<gene>
    <name evidence="1" type="ORF">D9619_010497</name>
</gene>
<name>A0A8H5ES13_9AGAR</name>
<accession>A0A8H5ES13</accession>
<reference evidence="1 2" key="1">
    <citation type="journal article" date="2020" name="ISME J.">
        <title>Uncovering the hidden diversity of litter-decomposition mechanisms in mushroom-forming fungi.</title>
        <authorList>
            <person name="Floudas D."/>
            <person name="Bentzer J."/>
            <person name="Ahren D."/>
            <person name="Johansson T."/>
            <person name="Persson P."/>
            <person name="Tunlid A."/>
        </authorList>
    </citation>
    <scope>NUCLEOTIDE SEQUENCE [LARGE SCALE GENOMIC DNA]</scope>
    <source>
        <strain evidence="1 2">CBS 101986</strain>
    </source>
</reference>
<comment type="caution">
    <text evidence="1">The sequence shown here is derived from an EMBL/GenBank/DDBJ whole genome shotgun (WGS) entry which is preliminary data.</text>
</comment>
<dbReference type="EMBL" id="JAACJJ010000058">
    <property type="protein sequence ID" value="KAF5310285.1"/>
    <property type="molecule type" value="Genomic_DNA"/>
</dbReference>
<organism evidence="1 2">
    <name type="scientific">Psilocybe cf. subviscida</name>
    <dbReference type="NCBI Taxonomy" id="2480587"/>
    <lineage>
        <taxon>Eukaryota</taxon>
        <taxon>Fungi</taxon>
        <taxon>Dikarya</taxon>
        <taxon>Basidiomycota</taxon>
        <taxon>Agaricomycotina</taxon>
        <taxon>Agaricomycetes</taxon>
        <taxon>Agaricomycetidae</taxon>
        <taxon>Agaricales</taxon>
        <taxon>Agaricineae</taxon>
        <taxon>Strophariaceae</taxon>
        <taxon>Psilocybe</taxon>
    </lineage>
</organism>
<keyword evidence="2" id="KW-1185">Reference proteome</keyword>
<evidence type="ECO:0000313" key="2">
    <source>
        <dbReference type="Proteomes" id="UP000567179"/>
    </source>
</evidence>
<dbReference type="AlphaFoldDB" id="A0A8H5ES13"/>
<evidence type="ECO:0000313" key="1">
    <source>
        <dbReference type="EMBL" id="KAF5310285.1"/>
    </source>
</evidence>
<dbReference type="Proteomes" id="UP000567179">
    <property type="component" value="Unassembled WGS sequence"/>
</dbReference>
<proteinExistence type="predicted"/>
<sequence length="346" mass="40104">MSLFVPLEIVTEIVQHVLADNVSVPKDENPSEIRSEKPPWRLVQPIIQLSHSYRLTALKLWFEYLYLKSAQDLKDIDSMFPELKRNWTKHLHCVQTQDSKDMQWDLSGFTLLTSVRIDWHHRQFSLISETVPGQKFVPFVNVEAPVNDLDIRGLRYPSPMVLDALTSSFRNLVSLKLQCLRIWCGLCHTCALVQLSGTTSVELMYDDGFGLPVHYARVLSNLSALEDVHISLPDVNAAYTMSDFFGSHTKQDAWAGECTRCMSIMYQDDDFKRSWTDRKRGIRPDDVPERGVYTKPPSLRKVHWNIWEYDPADPKMAYVKEELETDDEWLFASDFEDSDSMDIDEF</sequence>
<dbReference type="OrthoDB" id="3167300at2759"/>
<protein>
    <submittedName>
        <fullName evidence="1">Uncharacterized protein</fullName>
    </submittedName>
</protein>